<gene>
    <name evidence="4" type="ORF">DFA_02819</name>
</gene>
<reference evidence="5" key="1">
    <citation type="journal article" date="2011" name="Genome Res.">
        <title>Phylogeny-wide analysis of social amoeba genomes highlights ancient origins for complex intercellular communication.</title>
        <authorList>
            <person name="Heidel A.J."/>
            <person name="Lawal H.M."/>
            <person name="Felder M."/>
            <person name="Schilde C."/>
            <person name="Helps N.R."/>
            <person name="Tunggal B."/>
            <person name="Rivero F."/>
            <person name="John U."/>
            <person name="Schleicher M."/>
            <person name="Eichinger L."/>
            <person name="Platzer M."/>
            <person name="Noegel A.A."/>
            <person name="Schaap P."/>
            <person name="Gloeckner G."/>
        </authorList>
    </citation>
    <scope>NUCLEOTIDE SEQUENCE [LARGE SCALE GENOMIC DNA]</scope>
    <source>
        <strain evidence="5">SH3</strain>
    </source>
</reference>
<organism evidence="4 5">
    <name type="scientific">Cavenderia fasciculata</name>
    <name type="common">Slime mold</name>
    <name type="synonym">Dictyostelium fasciculatum</name>
    <dbReference type="NCBI Taxonomy" id="261658"/>
    <lineage>
        <taxon>Eukaryota</taxon>
        <taxon>Amoebozoa</taxon>
        <taxon>Evosea</taxon>
        <taxon>Eumycetozoa</taxon>
        <taxon>Dictyostelia</taxon>
        <taxon>Acytosteliales</taxon>
        <taxon>Cavenderiaceae</taxon>
        <taxon>Cavenderia</taxon>
    </lineage>
</organism>
<proteinExistence type="predicted"/>
<evidence type="ECO:0000313" key="5">
    <source>
        <dbReference type="Proteomes" id="UP000007797"/>
    </source>
</evidence>
<keyword evidence="2" id="KW-0472">Membrane</keyword>
<dbReference type="SUPFAM" id="SSF52058">
    <property type="entry name" value="L domain-like"/>
    <property type="match status" value="1"/>
</dbReference>
<dbReference type="InterPro" id="IPR032675">
    <property type="entry name" value="LRR_dom_sf"/>
</dbReference>
<dbReference type="GeneID" id="14877408"/>
<dbReference type="EMBL" id="GL883006">
    <property type="protein sequence ID" value="EGG24576.1"/>
    <property type="molecule type" value="Genomic_DNA"/>
</dbReference>
<dbReference type="InterPro" id="IPR054484">
    <property type="entry name" value="ComC_SSD"/>
</dbReference>
<keyword evidence="2" id="KW-0812">Transmembrane</keyword>
<name>F4PIJ6_CACFS</name>
<protein>
    <recommendedName>
        <fullName evidence="3">ComC supersandwich domain-containing protein</fullName>
    </recommendedName>
</protein>
<dbReference type="PANTHER" id="PTHR24032">
    <property type="entry name" value="EGF-LIKE DOMAIN-CONTAINING PROTEIN-RELATED-RELATED"/>
    <property type="match status" value="1"/>
</dbReference>
<feature type="region of interest" description="Disordered" evidence="1">
    <location>
        <begin position="722"/>
        <end position="743"/>
    </location>
</feature>
<keyword evidence="2" id="KW-1133">Transmembrane helix</keyword>
<feature type="compositionally biased region" description="Low complexity" evidence="1">
    <location>
        <begin position="724"/>
        <end position="743"/>
    </location>
</feature>
<evidence type="ECO:0000256" key="2">
    <source>
        <dbReference type="SAM" id="Phobius"/>
    </source>
</evidence>
<dbReference type="AlphaFoldDB" id="F4PIJ6"/>
<dbReference type="KEGG" id="dfa:DFA_02819"/>
<dbReference type="Proteomes" id="UP000007797">
    <property type="component" value="Unassembled WGS sequence"/>
</dbReference>
<evidence type="ECO:0000259" key="3">
    <source>
        <dbReference type="Pfam" id="PF22933"/>
    </source>
</evidence>
<feature type="transmembrane region" description="Helical" evidence="2">
    <location>
        <begin position="1028"/>
        <end position="1050"/>
    </location>
</feature>
<evidence type="ECO:0000313" key="4">
    <source>
        <dbReference type="EMBL" id="EGG24576.1"/>
    </source>
</evidence>
<dbReference type="PANTHER" id="PTHR24032:SF16">
    <property type="entry name" value="EGF-LIKE DOMAIN-CONTAINING PROTEIN"/>
    <property type="match status" value="1"/>
</dbReference>
<dbReference type="Pfam" id="PF22933">
    <property type="entry name" value="ComC_SSD"/>
    <property type="match status" value="1"/>
</dbReference>
<keyword evidence="5" id="KW-1185">Reference proteome</keyword>
<accession>F4PIJ6</accession>
<evidence type="ECO:0000256" key="1">
    <source>
        <dbReference type="SAM" id="MobiDB-lite"/>
    </source>
</evidence>
<dbReference type="RefSeq" id="XP_004362427.1">
    <property type="nucleotide sequence ID" value="XM_004362370.1"/>
</dbReference>
<sequence length="1070" mass="117073">MNIPGDLCLSPFFTCSDLYVTDIRIIPGSTDNGLPDANLQLLFAKLDTFQYNGDGLQSVADPSQSFFEKISSCCQSIQHLYIIKDPTMTQIPNGFSLLPNLEDAYLSFYFTTSQSVTLKSNPNIQYLTVYGNEMLTEINFDETISFPKLTTLSLGGHQFSGPSLLKTVGNFTTATFPQMTTLECIFPEGSNQLQLFVNHSTLVEIKFPETPVDPPPNAIVTFGSASLSAIKSIDFYGGGLTFQPSLNNFINLSSISSLKYTSMFNNQYPFVSFPLVYHLSFPNSSFTTIPSITLPSYLESLVFKYGVLQGDIDFDTILANTTGNLALDLSDNPLLAVPLELETALCGLKFLDLRETLATSIPPCYWCHNDGSKFYPPTATLPSVSPNAPTQNLAIQFSSTTNTQIFQVIEAGFNVSSVILIQSPNQQATMTIVFSMINTNIPHSTKLNNTGENSYVDNNMIFTFYYSNLAFGQYNLSILNAYYNYSTTVQYNQSYPIVDSFIQQGPYIGNGSLIQLVGFFGNYLTSALVSVSNKNNLYNYSECINVSFTNTTINCQIDLPLSSGLATFNITVDGYSTFKQVDIQSPQQYCTITTNNCYGNGECNLSGICECNSNQGGGGYYNNCSKTYPFITSANVESIQGEQRFISLYGDFGPFGQVNTLIMINNTMNCNITYKSQHNINCTLESSPTTFGFASVQVNSSGSIYSKARCLIFINPLPSGGGTTTSSSSSSGGGETPTPKQTCETTTQNCYGHGTCDNNGKCQCQDKYNPVDNCSTKFTENTTFTPNNTSPSSTIQVGGVEFGFQIIGIQERGLDNEILKELLTSSWVPNITSDQNSDLTNAVYELVVPSNHTLSNTKVTANVSFSTQPRNIPFGTQNLTINPNAIKLSVSIAGWQYSSNVATLLLLLKTTINNEQSIEYDCKTTPVDSFSFGDFGDIQYLRVIKDNVQFNGRFIDFALADGRSTYSQTLLINQTQLLDSSDSSEQSVVVIGITLPQCQECLLDPDFTPLLVASDGDGCSKQDEKWKMIVGIVVGAVGAACLSVGAYHAVKKIRRHMILNGKSILMHKRN</sequence>
<feature type="domain" description="ComC supersandwich" evidence="3">
    <location>
        <begin position="792"/>
        <end position="1008"/>
    </location>
</feature>
<dbReference type="Gene3D" id="3.80.10.10">
    <property type="entry name" value="Ribonuclease Inhibitor"/>
    <property type="match status" value="2"/>
</dbReference>
<dbReference type="InterPro" id="IPR053331">
    <property type="entry name" value="EGF-like_comC"/>
</dbReference>